<dbReference type="AlphaFoldDB" id="A0A6L9QA44"/>
<dbReference type="GO" id="GO:0009307">
    <property type="term" value="P:DNA restriction-modification system"/>
    <property type="evidence" value="ECO:0007669"/>
    <property type="project" value="UniProtKB-KW"/>
</dbReference>
<dbReference type="Pfam" id="PF02384">
    <property type="entry name" value="N6_Mtase"/>
    <property type="match status" value="1"/>
</dbReference>
<evidence type="ECO:0000259" key="7">
    <source>
        <dbReference type="Pfam" id="PF02384"/>
    </source>
</evidence>
<dbReference type="SUPFAM" id="SSF53335">
    <property type="entry name" value="S-adenosyl-L-methionine-dependent methyltransferases"/>
    <property type="match status" value="1"/>
</dbReference>
<protein>
    <recommendedName>
        <fullName evidence="1">site-specific DNA-methyltransferase (adenine-specific)</fullName>
        <ecNumber evidence="1">2.1.1.72</ecNumber>
    </recommendedName>
</protein>
<evidence type="ECO:0000256" key="3">
    <source>
        <dbReference type="ARBA" id="ARBA00022679"/>
    </source>
</evidence>
<dbReference type="InterPro" id="IPR029063">
    <property type="entry name" value="SAM-dependent_MTases_sf"/>
</dbReference>
<dbReference type="GO" id="GO:0009007">
    <property type="term" value="F:site-specific DNA-methyltransferase (adenine-specific) activity"/>
    <property type="evidence" value="ECO:0007669"/>
    <property type="project" value="UniProtKB-EC"/>
</dbReference>
<evidence type="ECO:0000313" key="8">
    <source>
        <dbReference type="EMBL" id="NEA21976.1"/>
    </source>
</evidence>
<accession>A0A6L9QA44</accession>
<evidence type="ECO:0000256" key="5">
    <source>
        <dbReference type="ARBA" id="ARBA00022747"/>
    </source>
</evidence>
<dbReference type="Proteomes" id="UP000475532">
    <property type="component" value="Unassembled WGS sequence"/>
</dbReference>
<sequence>MPWGTSLEKTYTRTAGSDYLLASPPSGIEWKKSSRDIQNEFDVRGFDGRFGAGLPLINDASLLFLQHMLAKMKPVDDQGGGGSRLVVAFSRSPMQAGQAGSGESDIREWIIENDWLEAVVALPEQLFYNTRIPVYLWILTNRKTADRQGKVVLVNAQEGARSMRRSIGEKRSYIAPDQAANIAQLYIAALRITREAQHPEFAKVRVLENDEFRYRRIVIDRPLRLRYELTEECMTQLSGTRAFSAVADPDGLLDALRPLVGSVWKTKSKAYGALRNAAKDKGHIWPTSQTFEKAVRKALGVPDTEGEVQKSKGSVEPDLEQRCYVNLPIKEDPDEYLRREVHPDAPDAWIDNTRTRVGCEISPTHFFVPDVDCAHAFLGKYAQLETARVAQPPGGEETGLPYLRAQDLHVVDSAVNLPDVPDTNLIMFSCGGGDLVGRPGNWRLLPLSFGEAVTRCMSSTLSPGSAGLSANGSTRVRIAGSSRMLGI</sequence>
<evidence type="ECO:0000256" key="1">
    <source>
        <dbReference type="ARBA" id="ARBA00011900"/>
    </source>
</evidence>
<reference evidence="8 9" key="1">
    <citation type="submission" date="2020-01" db="EMBL/GenBank/DDBJ databases">
        <title>Insect and environment-associated Actinomycetes.</title>
        <authorList>
            <person name="Currrie C."/>
            <person name="Chevrette M."/>
            <person name="Carlson C."/>
            <person name="Stubbendieck R."/>
            <person name="Wendt-Pienkowski E."/>
        </authorList>
    </citation>
    <scope>NUCLEOTIDE SEQUENCE [LARGE SCALE GENOMIC DNA]</scope>
    <source>
        <strain evidence="8 9">SID10258</strain>
    </source>
</reference>
<evidence type="ECO:0000256" key="6">
    <source>
        <dbReference type="ARBA" id="ARBA00047942"/>
    </source>
</evidence>
<dbReference type="RefSeq" id="WP_163053570.1">
    <property type="nucleotide sequence ID" value="NZ_JAAGLI010000145.1"/>
</dbReference>
<keyword evidence="3" id="KW-0808">Transferase</keyword>
<dbReference type="PANTHER" id="PTHR42933:SF3">
    <property type="entry name" value="TYPE I RESTRICTION ENZYME MJAVIII METHYLASE SUBUNIT"/>
    <property type="match status" value="1"/>
</dbReference>
<name>A0A6L9QA44_9ACTN</name>
<evidence type="ECO:0000256" key="4">
    <source>
        <dbReference type="ARBA" id="ARBA00022691"/>
    </source>
</evidence>
<dbReference type="PANTHER" id="PTHR42933">
    <property type="entry name" value="SLR6095 PROTEIN"/>
    <property type="match status" value="1"/>
</dbReference>
<organism evidence="8 9">
    <name type="scientific">Actinomadura bangladeshensis</name>
    <dbReference type="NCBI Taxonomy" id="453573"/>
    <lineage>
        <taxon>Bacteria</taxon>
        <taxon>Bacillati</taxon>
        <taxon>Actinomycetota</taxon>
        <taxon>Actinomycetes</taxon>
        <taxon>Streptosporangiales</taxon>
        <taxon>Thermomonosporaceae</taxon>
        <taxon>Actinomadura</taxon>
    </lineage>
</organism>
<evidence type="ECO:0000313" key="9">
    <source>
        <dbReference type="Proteomes" id="UP000475532"/>
    </source>
</evidence>
<dbReference type="GO" id="GO:0008170">
    <property type="term" value="F:N-methyltransferase activity"/>
    <property type="evidence" value="ECO:0007669"/>
    <property type="project" value="InterPro"/>
</dbReference>
<dbReference type="EC" id="2.1.1.72" evidence="1"/>
<comment type="catalytic activity">
    <reaction evidence="6">
        <text>a 2'-deoxyadenosine in DNA + S-adenosyl-L-methionine = an N(6)-methyl-2'-deoxyadenosine in DNA + S-adenosyl-L-homocysteine + H(+)</text>
        <dbReference type="Rhea" id="RHEA:15197"/>
        <dbReference type="Rhea" id="RHEA-COMP:12418"/>
        <dbReference type="Rhea" id="RHEA-COMP:12419"/>
        <dbReference type="ChEBI" id="CHEBI:15378"/>
        <dbReference type="ChEBI" id="CHEBI:57856"/>
        <dbReference type="ChEBI" id="CHEBI:59789"/>
        <dbReference type="ChEBI" id="CHEBI:90615"/>
        <dbReference type="ChEBI" id="CHEBI:90616"/>
        <dbReference type="EC" id="2.1.1.72"/>
    </reaction>
</comment>
<gene>
    <name evidence="8" type="ORF">G3I70_05625</name>
</gene>
<keyword evidence="2 8" id="KW-0489">Methyltransferase</keyword>
<dbReference type="InterPro" id="IPR003356">
    <property type="entry name" value="DNA_methylase_A-5"/>
</dbReference>
<keyword evidence="5" id="KW-0680">Restriction system</keyword>
<evidence type="ECO:0000256" key="2">
    <source>
        <dbReference type="ARBA" id="ARBA00022603"/>
    </source>
</evidence>
<dbReference type="GO" id="GO:0032259">
    <property type="term" value="P:methylation"/>
    <property type="evidence" value="ECO:0007669"/>
    <property type="project" value="UniProtKB-KW"/>
</dbReference>
<dbReference type="InterPro" id="IPR051537">
    <property type="entry name" value="DNA_Adenine_Mtase"/>
</dbReference>
<dbReference type="Gene3D" id="3.40.50.150">
    <property type="entry name" value="Vaccinia Virus protein VP39"/>
    <property type="match status" value="1"/>
</dbReference>
<proteinExistence type="predicted"/>
<comment type="caution">
    <text evidence="8">The sequence shown here is derived from an EMBL/GenBank/DDBJ whole genome shotgun (WGS) entry which is preliminary data.</text>
</comment>
<keyword evidence="4" id="KW-0949">S-adenosyl-L-methionine</keyword>
<dbReference type="GO" id="GO:0003677">
    <property type="term" value="F:DNA binding"/>
    <property type="evidence" value="ECO:0007669"/>
    <property type="project" value="InterPro"/>
</dbReference>
<feature type="domain" description="DNA methylase adenine-specific" evidence="7">
    <location>
        <begin position="7"/>
        <end position="204"/>
    </location>
</feature>
<dbReference type="EMBL" id="JAAGLI010000145">
    <property type="protein sequence ID" value="NEA21976.1"/>
    <property type="molecule type" value="Genomic_DNA"/>
</dbReference>